<dbReference type="EMBL" id="CP003989">
    <property type="protein sequence ID" value="AGA34694.1"/>
    <property type="molecule type" value="Genomic_DNA"/>
</dbReference>
<dbReference type="GO" id="GO:0044877">
    <property type="term" value="F:protein-containing complex binding"/>
    <property type="evidence" value="ECO:0007669"/>
    <property type="project" value="TreeGrafter"/>
</dbReference>
<dbReference type="InterPro" id="IPR001509">
    <property type="entry name" value="Epimerase_deHydtase"/>
</dbReference>
<dbReference type="SUPFAM" id="SSF51735">
    <property type="entry name" value="NAD(P)-binding Rossmann-fold domains"/>
    <property type="match status" value="1"/>
</dbReference>
<name>L0DYM0_THIND</name>
<dbReference type="PANTHER" id="PTHR12126">
    <property type="entry name" value="NADH-UBIQUINONE OXIDOREDUCTASE 39 KDA SUBUNIT-RELATED"/>
    <property type="match status" value="1"/>
</dbReference>
<evidence type="ECO:0000313" key="3">
    <source>
        <dbReference type="Proteomes" id="UP000010809"/>
    </source>
</evidence>
<dbReference type="InterPro" id="IPR036291">
    <property type="entry name" value="NAD(P)-bd_dom_sf"/>
</dbReference>
<keyword evidence="3" id="KW-1185">Reference proteome</keyword>
<dbReference type="OrthoDB" id="9787292at2"/>
<dbReference type="AlphaFoldDB" id="L0DYM0"/>
<dbReference type="Pfam" id="PF01370">
    <property type="entry name" value="Epimerase"/>
    <property type="match status" value="1"/>
</dbReference>
<sequence>MTPDITTVFGGTGFLGSRIVREIVASGRPVRIAARHPVRPAWAGAGDAIELATANIHDETSVARALDGATAAVNAVSLYAEAGGHDTFEAVHVTGAGRMARLAREAGVRRLVHISGIGADVTSPSFYVRARARGEQSVRAAFPNAVIVRPSVLFGPQDAFLANLARLAQLPVIPLFGRGDTRLQPVFVDDVAQAVARLTAAADPAASLFELGGARVYRYREIVEQVLDHCGRRRRLLMPVPFLLWRTLAGLTMFLPNPPLTRDQVLLMQKDNVVHPGTATFADLGIAPHSLEESLPHCLKPGQGRDTP</sequence>
<accession>L0DYM0</accession>
<organism evidence="2 3">
    <name type="scientific">Thioalkalivibrio nitratireducens (strain DSM 14787 / UNIQEM 213 / ALEN2)</name>
    <dbReference type="NCBI Taxonomy" id="1255043"/>
    <lineage>
        <taxon>Bacteria</taxon>
        <taxon>Pseudomonadati</taxon>
        <taxon>Pseudomonadota</taxon>
        <taxon>Gammaproteobacteria</taxon>
        <taxon>Chromatiales</taxon>
        <taxon>Ectothiorhodospiraceae</taxon>
        <taxon>Thioalkalivibrio</taxon>
    </lineage>
</organism>
<feature type="domain" description="NAD-dependent epimerase/dehydratase" evidence="1">
    <location>
        <begin position="8"/>
        <end position="202"/>
    </location>
</feature>
<dbReference type="InterPro" id="IPR051207">
    <property type="entry name" value="ComplexI_NDUFA9_subunit"/>
</dbReference>
<dbReference type="HOGENOM" id="CLU_007383_6_5_6"/>
<dbReference type="PATRIC" id="fig|1255043.3.peg.3085"/>
<proteinExistence type="predicted"/>
<dbReference type="Gene3D" id="3.40.50.720">
    <property type="entry name" value="NAD(P)-binding Rossmann-like Domain"/>
    <property type="match status" value="1"/>
</dbReference>
<protein>
    <submittedName>
        <fullName evidence="2">NAD-dependent epimerase/dehydratase</fullName>
    </submittedName>
</protein>
<gene>
    <name evidence="2" type="ordered locus">TVNIR_3057</name>
</gene>
<dbReference type="Proteomes" id="UP000010809">
    <property type="component" value="Chromosome"/>
</dbReference>
<dbReference type="KEGG" id="tni:TVNIR_3057"/>
<reference evidence="2" key="1">
    <citation type="submission" date="2015-12" db="EMBL/GenBank/DDBJ databases">
        <authorList>
            <person name="Tikhonova T.V."/>
            <person name="Pavlov A.R."/>
            <person name="Beletsky A.V."/>
            <person name="Mardanov A.V."/>
            <person name="Sorokin D.Y."/>
            <person name="Ravin N.V."/>
            <person name="Popov V.O."/>
        </authorList>
    </citation>
    <scope>NUCLEOTIDE SEQUENCE</scope>
    <source>
        <strain evidence="2">DSM 14787</strain>
    </source>
</reference>
<evidence type="ECO:0000313" key="2">
    <source>
        <dbReference type="EMBL" id="AGA34694.1"/>
    </source>
</evidence>
<dbReference type="eggNOG" id="COG0702">
    <property type="taxonomic scope" value="Bacteria"/>
</dbReference>
<evidence type="ECO:0000259" key="1">
    <source>
        <dbReference type="Pfam" id="PF01370"/>
    </source>
</evidence>
<dbReference type="STRING" id="1255043.TVNIR_3057"/>
<dbReference type="PANTHER" id="PTHR12126:SF11">
    <property type="entry name" value="NADH DEHYDROGENASE [UBIQUINONE] 1 ALPHA SUBCOMPLEX SUBUNIT 9, MITOCHONDRIAL"/>
    <property type="match status" value="1"/>
</dbReference>
<dbReference type="CDD" id="cd05271">
    <property type="entry name" value="NDUFA9_like_SDR_a"/>
    <property type="match status" value="1"/>
</dbReference>
<dbReference type="RefSeq" id="WP_015259802.1">
    <property type="nucleotide sequence ID" value="NC_019902.2"/>
</dbReference>